<feature type="compositionally biased region" description="Polar residues" evidence="1">
    <location>
        <begin position="159"/>
        <end position="170"/>
    </location>
</feature>
<dbReference type="RefSeq" id="WP_346100557.1">
    <property type="nucleotide sequence ID" value="NZ_BAAABY010000070.1"/>
</dbReference>
<dbReference type="Proteomes" id="UP001500909">
    <property type="component" value="Unassembled WGS sequence"/>
</dbReference>
<organism evidence="2 3">
    <name type="scientific">Streptomyces olivaceiscleroticus</name>
    <dbReference type="NCBI Taxonomy" id="68245"/>
    <lineage>
        <taxon>Bacteria</taxon>
        <taxon>Bacillati</taxon>
        <taxon>Actinomycetota</taxon>
        <taxon>Actinomycetes</taxon>
        <taxon>Kitasatosporales</taxon>
        <taxon>Streptomycetaceae</taxon>
        <taxon>Streptomyces</taxon>
    </lineage>
</organism>
<comment type="caution">
    <text evidence="2">The sequence shown here is derived from an EMBL/GenBank/DDBJ whole genome shotgun (WGS) entry which is preliminary data.</text>
</comment>
<reference evidence="3" key="1">
    <citation type="journal article" date="2019" name="Int. J. Syst. Evol. Microbiol.">
        <title>The Global Catalogue of Microorganisms (GCM) 10K type strain sequencing project: providing services to taxonomists for standard genome sequencing and annotation.</title>
        <authorList>
            <consortium name="The Broad Institute Genomics Platform"/>
            <consortium name="The Broad Institute Genome Sequencing Center for Infectious Disease"/>
            <person name="Wu L."/>
            <person name="Ma J."/>
        </authorList>
    </citation>
    <scope>NUCLEOTIDE SEQUENCE [LARGE SCALE GENOMIC DNA]</scope>
    <source>
        <strain evidence="3">JCM 4805</strain>
    </source>
</reference>
<evidence type="ECO:0000313" key="2">
    <source>
        <dbReference type="EMBL" id="GAA0501454.1"/>
    </source>
</evidence>
<accession>A0ABP3LI93</accession>
<protein>
    <recommendedName>
        <fullName evidence="4">Terminase small subunit</fullName>
    </recommendedName>
</protein>
<dbReference type="EMBL" id="BAAABY010000070">
    <property type="protein sequence ID" value="GAA0501454.1"/>
    <property type="molecule type" value="Genomic_DNA"/>
</dbReference>
<feature type="region of interest" description="Disordered" evidence="1">
    <location>
        <begin position="157"/>
        <end position="177"/>
    </location>
</feature>
<evidence type="ECO:0000313" key="3">
    <source>
        <dbReference type="Proteomes" id="UP001500909"/>
    </source>
</evidence>
<sequence length="177" mass="19576">MPHNRAEQAEVAARRAALLRLRRQGTRYDDERILTLGYSSASAARKDFARILEIHRDEEAVEVSLYRQQENERLDALLEAAWPRATQPSPVFNKDGDIVSEELDMRAVDTVLRLMDRRAKLNGLDAPVRTELSGPDGGAVPLGNGSLMELNTLIGIAGDTNQAEEPTTEGSGDDHDR</sequence>
<keyword evidence="3" id="KW-1185">Reference proteome</keyword>
<name>A0ABP3LI93_9ACTN</name>
<evidence type="ECO:0000256" key="1">
    <source>
        <dbReference type="SAM" id="MobiDB-lite"/>
    </source>
</evidence>
<gene>
    <name evidence="2" type="ORF">GCM10010361_78810</name>
</gene>
<evidence type="ECO:0008006" key="4">
    <source>
        <dbReference type="Google" id="ProtNLM"/>
    </source>
</evidence>
<proteinExistence type="predicted"/>